<feature type="region of interest" description="Disordered" evidence="1">
    <location>
        <begin position="98"/>
        <end position="128"/>
    </location>
</feature>
<dbReference type="AlphaFoldDB" id="A0AA40FCI8"/>
<feature type="compositionally biased region" description="Low complexity" evidence="1">
    <location>
        <begin position="677"/>
        <end position="687"/>
    </location>
</feature>
<feature type="region of interest" description="Disordered" evidence="1">
    <location>
        <begin position="39"/>
        <end position="64"/>
    </location>
</feature>
<sequence length="848" mass="96276">MRNDSFTQNETLSYEAHVLQEILKINELMRQVHLNEEFQGDDKLSPRSCKTSKDESNSPLDRFDNEAREVHFQVTSKNISSPRGKNISSSTTVFKVRSRTLKNTESGRNEFSESVDSSGKERTPSPNRTFILTENDQSLKVDELDVLHSTMKENYANSNVKEENRISPRRVRKAEDRSIGDALFSCPFELVEIYSNKTGRNSENDLDLAFDVNRQTCSMRAFPKEGDRQFKIEKNQLLASKVKSNKLKEETCMDKVGDICRKIYTKDDDLQKGCGEKNCQNRNEKCALNNGITINEDLRTKRHTQTNEDSQKINEDFQKPREVLRNNTSELIQDREISIIDSRLANDGKMQINKQNPLDENFTSTSKGAGINQNVNLIAIFEATGRPCTEKTDEENDFNKSEVTDETTKKCTNIKQSSHSSTFENNVKLQESCVKSDVIGDTHSSERNKDTNNVISRNEEKKGVPTIKGQTSEVRSANISSIPRSLKRVAKNHDLFVNEKSTKSLKSSEPVNNATIKIEEGASEENLRRDVESLPLSQILSANNAGKSCVNIDNLNTGESTDCSKFRKLTSKVEENVSSTFKEENGQSVKMKCQRGDLNAGSRESNAFGSNSLKPKAEGNTSFTFKAETKCQKMSSNVDSRKNAKSRVIDGNLFEQCTINSNERKITRHSELDDLKNSSSNLSSSLEDVNHQEEESSAERRDASEDLSKENKIKIIIEKRRSKENRVINKDVIGGNKNLLRNRDIQSSIIKNERTKERDSDDFGKEVTRVVAKHETVTRESRRIGINYEDLNVCKVLTKIHERLTSDWQRMEQLRMKLQISVSAELANPMMMLQLLDKTIARYRVGIN</sequence>
<feature type="compositionally biased region" description="Basic and acidic residues" evidence="1">
    <location>
        <begin position="688"/>
        <end position="706"/>
    </location>
</feature>
<keyword evidence="3" id="KW-1185">Reference proteome</keyword>
<feature type="region of interest" description="Disordered" evidence="1">
    <location>
        <begin position="670"/>
        <end position="706"/>
    </location>
</feature>
<protein>
    <submittedName>
        <fullName evidence="2">Uncharacterized protein</fullName>
    </submittedName>
</protein>
<comment type="caution">
    <text evidence="2">The sequence shown here is derived from an EMBL/GenBank/DDBJ whole genome shotgun (WGS) entry which is preliminary data.</text>
</comment>
<evidence type="ECO:0000256" key="1">
    <source>
        <dbReference type="SAM" id="MobiDB-lite"/>
    </source>
</evidence>
<dbReference type="EMBL" id="JAHYIQ010000072">
    <property type="protein sequence ID" value="KAK1116474.1"/>
    <property type="molecule type" value="Genomic_DNA"/>
</dbReference>
<feature type="compositionally biased region" description="Polar residues" evidence="1">
    <location>
        <begin position="602"/>
        <end position="619"/>
    </location>
</feature>
<evidence type="ECO:0000313" key="2">
    <source>
        <dbReference type="EMBL" id="KAK1116474.1"/>
    </source>
</evidence>
<dbReference type="Proteomes" id="UP001177670">
    <property type="component" value="Unassembled WGS sequence"/>
</dbReference>
<reference evidence="2" key="1">
    <citation type="submission" date="2021-10" db="EMBL/GenBank/DDBJ databases">
        <title>Melipona bicolor Genome sequencing and assembly.</title>
        <authorList>
            <person name="Araujo N.S."/>
            <person name="Arias M.C."/>
        </authorList>
    </citation>
    <scope>NUCLEOTIDE SEQUENCE</scope>
    <source>
        <strain evidence="2">USP_2M_L1-L4_2017</strain>
        <tissue evidence="2">Whole body</tissue>
    </source>
</reference>
<accession>A0AA40FCI8</accession>
<gene>
    <name evidence="2" type="ORF">K0M31_019005</name>
</gene>
<evidence type="ECO:0000313" key="3">
    <source>
        <dbReference type="Proteomes" id="UP001177670"/>
    </source>
</evidence>
<feature type="region of interest" description="Disordered" evidence="1">
    <location>
        <begin position="599"/>
        <end position="619"/>
    </location>
</feature>
<organism evidence="2 3">
    <name type="scientific">Melipona bicolor</name>
    <dbReference type="NCBI Taxonomy" id="60889"/>
    <lineage>
        <taxon>Eukaryota</taxon>
        <taxon>Metazoa</taxon>
        <taxon>Ecdysozoa</taxon>
        <taxon>Arthropoda</taxon>
        <taxon>Hexapoda</taxon>
        <taxon>Insecta</taxon>
        <taxon>Pterygota</taxon>
        <taxon>Neoptera</taxon>
        <taxon>Endopterygota</taxon>
        <taxon>Hymenoptera</taxon>
        <taxon>Apocrita</taxon>
        <taxon>Aculeata</taxon>
        <taxon>Apoidea</taxon>
        <taxon>Anthophila</taxon>
        <taxon>Apidae</taxon>
        <taxon>Melipona</taxon>
    </lineage>
</organism>
<name>A0AA40FCI8_9HYME</name>
<proteinExistence type="predicted"/>